<dbReference type="EMBL" id="DVHF01000046">
    <property type="protein sequence ID" value="HIR56800.1"/>
    <property type="molecule type" value="Genomic_DNA"/>
</dbReference>
<sequence>MSRQRSMEAIQASEYVTIGELVRLTGTRYSTLKFYTEEGFLPFEQEERNLTRRYRREQTVERIAYLKTLRGEGKTIPQIREILLAEKNPAGDQEV</sequence>
<comment type="caution">
    <text evidence="2">The sequence shown here is derived from an EMBL/GenBank/DDBJ whole genome shotgun (WGS) entry which is preliminary data.</text>
</comment>
<dbReference type="InterPro" id="IPR009061">
    <property type="entry name" value="DNA-bd_dom_put_sf"/>
</dbReference>
<reference evidence="2" key="2">
    <citation type="journal article" date="2021" name="PeerJ">
        <title>Extensive microbial diversity within the chicken gut microbiome revealed by metagenomics and culture.</title>
        <authorList>
            <person name="Gilroy R."/>
            <person name="Ravi A."/>
            <person name="Getino M."/>
            <person name="Pursley I."/>
            <person name="Horton D.L."/>
            <person name="Alikhan N.F."/>
            <person name="Baker D."/>
            <person name="Gharbi K."/>
            <person name="Hall N."/>
            <person name="Watson M."/>
            <person name="Adriaenssens E.M."/>
            <person name="Foster-Nyarko E."/>
            <person name="Jarju S."/>
            <person name="Secka A."/>
            <person name="Antonio M."/>
            <person name="Oren A."/>
            <person name="Chaudhuri R.R."/>
            <person name="La Ragione R."/>
            <person name="Hildebrand F."/>
            <person name="Pallen M.J."/>
        </authorList>
    </citation>
    <scope>NUCLEOTIDE SEQUENCE</scope>
    <source>
        <strain evidence="2">ChiSjej1B19-7085</strain>
    </source>
</reference>
<dbReference type="Pfam" id="PF13411">
    <property type="entry name" value="MerR_1"/>
    <property type="match status" value="1"/>
</dbReference>
<accession>A0A9D1J140</accession>
<proteinExistence type="predicted"/>
<gene>
    <name evidence="2" type="ORF">IAA54_03960</name>
</gene>
<evidence type="ECO:0000259" key="1">
    <source>
        <dbReference type="Pfam" id="PF13411"/>
    </source>
</evidence>
<evidence type="ECO:0000313" key="3">
    <source>
        <dbReference type="Proteomes" id="UP000886785"/>
    </source>
</evidence>
<dbReference type="SUPFAM" id="SSF46955">
    <property type="entry name" value="Putative DNA-binding domain"/>
    <property type="match status" value="1"/>
</dbReference>
<evidence type="ECO:0000313" key="2">
    <source>
        <dbReference type="EMBL" id="HIR56800.1"/>
    </source>
</evidence>
<dbReference type="GO" id="GO:0003677">
    <property type="term" value="F:DNA binding"/>
    <property type="evidence" value="ECO:0007669"/>
    <property type="project" value="InterPro"/>
</dbReference>
<organism evidence="2 3">
    <name type="scientific">Candidatus Gallacutalibacter pullicola</name>
    <dbReference type="NCBI Taxonomy" id="2840830"/>
    <lineage>
        <taxon>Bacteria</taxon>
        <taxon>Bacillati</taxon>
        <taxon>Bacillota</taxon>
        <taxon>Clostridia</taxon>
        <taxon>Eubacteriales</taxon>
        <taxon>Candidatus Gallacutalibacter</taxon>
    </lineage>
</organism>
<dbReference type="GO" id="GO:0006355">
    <property type="term" value="P:regulation of DNA-templated transcription"/>
    <property type="evidence" value="ECO:0007669"/>
    <property type="project" value="InterPro"/>
</dbReference>
<dbReference type="Gene3D" id="1.10.1660.10">
    <property type="match status" value="1"/>
</dbReference>
<reference evidence="2" key="1">
    <citation type="submission" date="2020-10" db="EMBL/GenBank/DDBJ databases">
        <authorList>
            <person name="Gilroy R."/>
        </authorList>
    </citation>
    <scope>NUCLEOTIDE SEQUENCE</scope>
    <source>
        <strain evidence="2">ChiSjej1B19-7085</strain>
    </source>
</reference>
<dbReference type="AlphaFoldDB" id="A0A9D1J140"/>
<dbReference type="InterPro" id="IPR000551">
    <property type="entry name" value="MerR-type_HTH_dom"/>
</dbReference>
<protein>
    <submittedName>
        <fullName evidence="2">MerR family transcriptional regulator</fullName>
    </submittedName>
</protein>
<feature type="domain" description="HTH merR-type" evidence="1">
    <location>
        <begin position="17"/>
        <end position="84"/>
    </location>
</feature>
<name>A0A9D1J140_9FIRM</name>
<dbReference type="Proteomes" id="UP000886785">
    <property type="component" value="Unassembled WGS sequence"/>
</dbReference>